<feature type="chain" id="PRO_5031368578" evidence="4">
    <location>
        <begin position="31"/>
        <end position="332"/>
    </location>
</feature>
<dbReference type="GO" id="GO:0030313">
    <property type="term" value="C:cell envelope"/>
    <property type="evidence" value="ECO:0007669"/>
    <property type="project" value="UniProtKB-SubCell"/>
</dbReference>
<accession>A0A7W9FBZ9</accession>
<evidence type="ECO:0000259" key="5">
    <source>
        <dbReference type="Pfam" id="PF13407"/>
    </source>
</evidence>
<dbReference type="AlphaFoldDB" id="A0A7W9FBZ9"/>
<sequence length="332" mass="34621">MKTTRFAGMIALSGIAIASLALTGCSSSGAAQSGDSDADGDIRVAFIAGITSDPFFRAMQLGAEEEAEKLGIELSWQGSPSEYSAESQIPFVDAALADDVDALIMVPTDPDSLQASVTKAEALGIPVITVDTTVTDQSYLTSYITGDNVQGGAAAAATLAELIGGSGEVFIMSGSPTATTNTLREEGFRAELEENWPDIEVVGREYAQSQPAKATSAVNTALLNYPDLKGIFAIDGTSGTGTVAALQNSGKVGEIALIGYDAYNNQVTELESGVFTALIAQDPAQEARLALQYALAAVTGEGTDEIEKEVVIENIVMTKDNLSETKKYEYAE</sequence>
<dbReference type="EMBL" id="JACHMU010000001">
    <property type="protein sequence ID" value="MBB5741958.1"/>
    <property type="molecule type" value="Genomic_DNA"/>
</dbReference>
<dbReference type="PANTHER" id="PTHR46847">
    <property type="entry name" value="D-ALLOSE-BINDING PERIPLASMIC PROTEIN-RELATED"/>
    <property type="match status" value="1"/>
</dbReference>
<reference evidence="6 7" key="1">
    <citation type="submission" date="2020-08" db="EMBL/GenBank/DDBJ databases">
        <title>Sequencing the genomes of 1000 actinobacteria strains.</title>
        <authorList>
            <person name="Klenk H.-P."/>
        </authorList>
    </citation>
    <scope>NUCLEOTIDE SEQUENCE [LARGE SCALE GENOMIC DNA]</scope>
    <source>
        <strain evidence="6 7">DSM 24823</strain>
    </source>
</reference>
<dbReference type="PANTHER" id="PTHR46847:SF1">
    <property type="entry name" value="D-ALLOSE-BINDING PERIPLASMIC PROTEIN-RELATED"/>
    <property type="match status" value="1"/>
</dbReference>
<dbReference type="InterPro" id="IPR025997">
    <property type="entry name" value="SBP_2_dom"/>
</dbReference>
<dbReference type="Pfam" id="PF13407">
    <property type="entry name" value="Peripla_BP_4"/>
    <property type="match status" value="1"/>
</dbReference>
<evidence type="ECO:0000313" key="7">
    <source>
        <dbReference type="Proteomes" id="UP000517712"/>
    </source>
</evidence>
<evidence type="ECO:0000256" key="3">
    <source>
        <dbReference type="ARBA" id="ARBA00022729"/>
    </source>
</evidence>
<comment type="caution">
    <text evidence="6">The sequence shown here is derived from an EMBL/GenBank/DDBJ whole genome shotgun (WGS) entry which is preliminary data.</text>
</comment>
<evidence type="ECO:0000313" key="6">
    <source>
        <dbReference type="EMBL" id="MBB5741958.1"/>
    </source>
</evidence>
<proteinExistence type="inferred from homology"/>
<evidence type="ECO:0000256" key="1">
    <source>
        <dbReference type="ARBA" id="ARBA00004196"/>
    </source>
</evidence>
<dbReference type="InterPro" id="IPR028082">
    <property type="entry name" value="Peripla_BP_I"/>
</dbReference>
<evidence type="ECO:0000256" key="2">
    <source>
        <dbReference type="ARBA" id="ARBA00007639"/>
    </source>
</evidence>
<dbReference type="RefSeq" id="WP_184281300.1">
    <property type="nucleotide sequence ID" value="NZ_JADIJB010000003.1"/>
</dbReference>
<dbReference type="Proteomes" id="UP000517712">
    <property type="component" value="Unassembled WGS sequence"/>
</dbReference>
<feature type="domain" description="Periplasmic binding protein" evidence="5">
    <location>
        <begin position="44"/>
        <end position="301"/>
    </location>
</feature>
<keyword evidence="7" id="KW-1185">Reference proteome</keyword>
<organism evidence="6 7">
    <name type="scientific">Microbacterium ginsengiterrae</name>
    <dbReference type="NCBI Taxonomy" id="546115"/>
    <lineage>
        <taxon>Bacteria</taxon>
        <taxon>Bacillati</taxon>
        <taxon>Actinomycetota</taxon>
        <taxon>Actinomycetes</taxon>
        <taxon>Micrococcales</taxon>
        <taxon>Microbacteriaceae</taxon>
        <taxon>Microbacterium</taxon>
    </lineage>
</organism>
<dbReference type="GO" id="GO:0030246">
    <property type="term" value="F:carbohydrate binding"/>
    <property type="evidence" value="ECO:0007669"/>
    <property type="project" value="UniProtKB-ARBA"/>
</dbReference>
<name>A0A7W9FBZ9_9MICO</name>
<dbReference type="CDD" id="cd20007">
    <property type="entry name" value="PBP1_ABC_sugar_binding-like"/>
    <property type="match status" value="1"/>
</dbReference>
<keyword evidence="3 4" id="KW-0732">Signal</keyword>
<protein>
    <submittedName>
        <fullName evidence="6">Ribose transport system substrate-binding protein</fullName>
    </submittedName>
</protein>
<dbReference type="SUPFAM" id="SSF53822">
    <property type="entry name" value="Periplasmic binding protein-like I"/>
    <property type="match status" value="1"/>
</dbReference>
<evidence type="ECO:0000256" key="4">
    <source>
        <dbReference type="SAM" id="SignalP"/>
    </source>
</evidence>
<comment type="similarity">
    <text evidence="2">Belongs to the bacterial solute-binding protein 2 family.</text>
</comment>
<gene>
    <name evidence="6" type="ORF">HD600_000455</name>
</gene>
<dbReference type="Gene3D" id="3.40.50.2300">
    <property type="match status" value="2"/>
</dbReference>
<dbReference type="PROSITE" id="PS51257">
    <property type="entry name" value="PROKAR_LIPOPROTEIN"/>
    <property type="match status" value="1"/>
</dbReference>
<feature type="signal peptide" evidence="4">
    <location>
        <begin position="1"/>
        <end position="30"/>
    </location>
</feature>
<comment type="subcellular location">
    <subcellularLocation>
        <location evidence="1">Cell envelope</location>
    </subcellularLocation>
</comment>